<dbReference type="EMBL" id="JABCRI010000020">
    <property type="protein sequence ID" value="KAF8388544.1"/>
    <property type="molecule type" value="Genomic_DNA"/>
</dbReference>
<dbReference type="AlphaFoldDB" id="A0A834YGG1"/>
<evidence type="ECO:0000259" key="5">
    <source>
        <dbReference type="PROSITE" id="PS50023"/>
    </source>
</evidence>
<name>A0A834YGG1_TETSI</name>
<keyword evidence="1 4" id="KW-0479">Metal-binding</keyword>
<keyword evidence="7" id="KW-1185">Reference proteome</keyword>
<keyword evidence="3 4" id="KW-0440">LIM domain</keyword>
<evidence type="ECO:0000313" key="7">
    <source>
        <dbReference type="Proteomes" id="UP000655225"/>
    </source>
</evidence>
<keyword evidence="2 4" id="KW-0862">Zinc</keyword>
<dbReference type="SUPFAM" id="SSF57716">
    <property type="entry name" value="Glucocorticoid receptor-like (DNA-binding domain)"/>
    <property type="match status" value="2"/>
</dbReference>
<dbReference type="InterPro" id="IPR001781">
    <property type="entry name" value="Znf_LIM"/>
</dbReference>
<dbReference type="Proteomes" id="UP000655225">
    <property type="component" value="Unassembled WGS sequence"/>
</dbReference>
<proteinExistence type="predicted"/>
<dbReference type="PANTHER" id="PTHR24206">
    <property type="entry name" value="OS06G0237300 PROTEIN"/>
    <property type="match status" value="1"/>
</dbReference>
<dbReference type="PROSITE" id="PS00478">
    <property type="entry name" value="LIM_DOMAIN_1"/>
    <property type="match status" value="1"/>
</dbReference>
<dbReference type="OrthoDB" id="6129702at2759"/>
<evidence type="ECO:0000313" key="6">
    <source>
        <dbReference type="EMBL" id="KAF8388544.1"/>
    </source>
</evidence>
<dbReference type="PROSITE" id="PS50023">
    <property type="entry name" value="LIM_DOMAIN_2"/>
    <property type="match status" value="1"/>
</dbReference>
<dbReference type="GO" id="GO:0051015">
    <property type="term" value="F:actin filament binding"/>
    <property type="evidence" value="ECO:0007669"/>
    <property type="project" value="UniProtKB-ARBA"/>
</dbReference>
<comment type="caution">
    <text evidence="6">The sequence shown here is derived from an EMBL/GenBank/DDBJ whole genome shotgun (WGS) entry which is preliminary data.</text>
</comment>
<dbReference type="Gene3D" id="2.10.110.10">
    <property type="entry name" value="Cysteine Rich Protein"/>
    <property type="match status" value="1"/>
</dbReference>
<organism evidence="6 7">
    <name type="scientific">Tetracentron sinense</name>
    <name type="common">Spur-leaf</name>
    <dbReference type="NCBI Taxonomy" id="13715"/>
    <lineage>
        <taxon>Eukaryota</taxon>
        <taxon>Viridiplantae</taxon>
        <taxon>Streptophyta</taxon>
        <taxon>Embryophyta</taxon>
        <taxon>Tracheophyta</taxon>
        <taxon>Spermatophyta</taxon>
        <taxon>Magnoliopsida</taxon>
        <taxon>Trochodendrales</taxon>
        <taxon>Trochodendraceae</taxon>
        <taxon>Tetracentron</taxon>
    </lineage>
</organism>
<feature type="domain" description="LIM zinc-binding" evidence="5">
    <location>
        <begin position="31"/>
        <end position="93"/>
    </location>
</feature>
<dbReference type="GO" id="GO:0046872">
    <property type="term" value="F:metal ion binding"/>
    <property type="evidence" value="ECO:0007669"/>
    <property type="project" value="UniProtKB-KW"/>
</dbReference>
<dbReference type="GO" id="GO:0051017">
    <property type="term" value="P:actin filament bundle assembly"/>
    <property type="evidence" value="ECO:0007669"/>
    <property type="project" value="UniProtKB-ARBA"/>
</dbReference>
<sequence>MGTNRGKASEVLKHTKAKNVPVSMSFIGTQQKCKACEKTVYMVDQLFVDGVAYHKACLKCSHCKGTLKVISAGCFRYFRSCICEIYFYFQLSNYSSMEGVLYRKPHFEQLFKETSSYHKSFQSHRSSHSC</sequence>
<evidence type="ECO:0000256" key="3">
    <source>
        <dbReference type="ARBA" id="ARBA00023038"/>
    </source>
</evidence>
<evidence type="ECO:0000256" key="2">
    <source>
        <dbReference type="ARBA" id="ARBA00022833"/>
    </source>
</evidence>
<reference evidence="6 7" key="1">
    <citation type="submission" date="2020-04" db="EMBL/GenBank/DDBJ databases">
        <title>Plant Genome Project.</title>
        <authorList>
            <person name="Zhang R.-G."/>
        </authorList>
    </citation>
    <scope>NUCLEOTIDE SEQUENCE [LARGE SCALE GENOMIC DNA]</scope>
    <source>
        <strain evidence="6">YNK0</strain>
        <tissue evidence="6">Leaf</tissue>
    </source>
</reference>
<gene>
    <name evidence="6" type="ORF">HHK36_027219</name>
</gene>
<accession>A0A834YGG1</accession>
<evidence type="ECO:0000256" key="4">
    <source>
        <dbReference type="PROSITE-ProRule" id="PRU00125"/>
    </source>
</evidence>
<protein>
    <recommendedName>
        <fullName evidence="5">LIM zinc-binding domain-containing protein</fullName>
    </recommendedName>
</protein>
<evidence type="ECO:0000256" key="1">
    <source>
        <dbReference type="ARBA" id="ARBA00022723"/>
    </source>
</evidence>